<evidence type="ECO:0000256" key="2">
    <source>
        <dbReference type="ARBA" id="ARBA00022679"/>
    </source>
</evidence>
<organism evidence="6 7">
    <name type="scientific">Stereocaulon virgatum</name>
    <dbReference type="NCBI Taxonomy" id="373712"/>
    <lineage>
        <taxon>Eukaryota</taxon>
        <taxon>Fungi</taxon>
        <taxon>Dikarya</taxon>
        <taxon>Ascomycota</taxon>
        <taxon>Pezizomycotina</taxon>
        <taxon>Lecanoromycetes</taxon>
        <taxon>OSLEUM clade</taxon>
        <taxon>Lecanoromycetidae</taxon>
        <taxon>Lecanorales</taxon>
        <taxon>Lecanorineae</taxon>
        <taxon>Stereocaulaceae</taxon>
        <taxon>Stereocaulon</taxon>
    </lineage>
</organism>
<feature type="compositionally biased region" description="Polar residues" evidence="5">
    <location>
        <begin position="925"/>
        <end position="944"/>
    </location>
</feature>
<comment type="caution">
    <text evidence="6">The sequence shown here is derived from an EMBL/GenBank/DDBJ whole genome shotgun (WGS) entry which is preliminary data.</text>
</comment>
<feature type="region of interest" description="Disordered" evidence="5">
    <location>
        <begin position="236"/>
        <end position="545"/>
    </location>
</feature>
<proteinExistence type="inferred from homology"/>
<feature type="compositionally biased region" description="Basic residues" evidence="5">
    <location>
        <begin position="874"/>
        <end position="886"/>
    </location>
</feature>
<dbReference type="EMBL" id="JBEFKJ010000009">
    <property type="protein sequence ID" value="KAL2044232.1"/>
    <property type="molecule type" value="Genomic_DNA"/>
</dbReference>
<dbReference type="Proteomes" id="UP001590950">
    <property type="component" value="Unassembled WGS sequence"/>
</dbReference>
<feature type="compositionally biased region" description="Polar residues" evidence="5">
    <location>
        <begin position="96"/>
        <end position="107"/>
    </location>
</feature>
<dbReference type="EC" id="2.7.-.-" evidence="4"/>
<feature type="region of interest" description="Disordered" evidence="5">
    <location>
        <begin position="1032"/>
        <end position="1099"/>
    </location>
</feature>
<dbReference type="InterPro" id="IPR038286">
    <property type="entry name" value="IPK_sf"/>
</dbReference>
<feature type="compositionally biased region" description="Basic and acidic residues" evidence="5">
    <location>
        <begin position="349"/>
        <end position="361"/>
    </location>
</feature>
<feature type="region of interest" description="Disordered" evidence="5">
    <location>
        <begin position="791"/>
        <end position="833"/>
    </location>
</feature>
<evidence type="ECO:0000313" key="7">
    <source>
        <dbReference type="Proteomes" id="UP001590950"/>
    </source>
</evidence>
<keyword evidence="7" id="KW-1185">Reference proteome</keyword>
<feature type="compositionally biased region" description="Basic and acidic residues" evidence="5">
    <location>
        <begin position="291"/>
        <end position="300"/>
    </location>
</feature>
<accession>A0ABR4AEG8</accession>
<feature type="region of interest" description="Disordered" evidence="5">
    <location>
        <begin position="1"/>
        <end position="122"/>
    </location>
</feature>
<feature type="compositionally biased region" description="Polar residues" evidence="5">
    <location>
        <begin position="907"/>
        <end position="917"/>
    </location>
</feature>
<feature type="region of interest" description="Disordered" evidence="5">
    <location>
        <begin position="578"/>
        <end position="643"/>
    </location>
</feature>
<feature type="compositionally biased region" description="Acidic residues" evidence="5">
    <location>
        <begin position="536"/>
        <end position="545"/>
    </location>
</feature>
<feature type="compositionally biased region" description="Basic and acidic residues" evidence="5">
    <location>
        <begin position="46"/>
        <end position="85"/>
    </location>
</feature>
<feature type="compositionally biased region" description="Polar residues" evidence="5">
    <location>
        <begin position="957"/>
        <end position="976"/>
    </location>
</feature>
<evidence type="ECO:0000313" key="6">
    <source>
        <dbReference type="EMBL" id="KAL2044232.1"/>
    </source>
</evidence>
<feature type="region of interest" description="Disordered" evidence="5">
    <location>
        <begin position="1318"/>
        <end position="1356"/>
    </location>
</feature>
<dbReference type="Gene3D" id="3.30.470.160">
    <property type="entry name" value="Inositol polyphosphate kinase"/>
    <property type="match status" value="1"/>
</dbReference>
<keyword evidence="3 4" id="KW-0418">Kinase</keyword>
<feature type="compositionally biased region" description="Polar residues" evidence="5">
    <location>
        <begin position="709"/>
        <end position="722"/>
    </location>
</feature>
<sequence length="1356" mass="149083">MSSLFSASAHPSPGSSVRSSGIPTKNGDVSSTTFLSQPTAVTPAALHEHNEHKDLSRSPDDLSEHDRHPGIDLSHHDGLSDHEGSDLNTPRLPPTVNGSNDLDSVPQQPLDPPDETASFTQHSFSKQLQGALTTTFSNSVSEPGSRRPETLREGSQEYLQLANGQGRSGVASWFEMFHRTNTDTSINHTTLPLRIPRTQSQGLPRYSRMSGSLVQDGSYMPHAAEGDSLLGAREEAFSDKRNRSSSRSSQARVEKRIEATLADAEPSSHARSRKSSHTLGLFKENTTTSGTKRDQERARTASDNVIDNSIEADKVSYDEAVKDDRRGRPTLDSSQKYGAPKTCPPYPDPDGKRTENKDPSSCHRQPPRPPSSSRTGEELPVKSLSDPDITADASRGNLTNRSGKPGDTSKTKVPSRLLEEIRDFHNLAAPFHQKFRSTQPKGATSSSDEAESGSGENAASWRDQGDIGTGSSIKASQEAENEDEETEHISSALYYPHEAPSPDALEDISINDARKAKDSQLEANPPLPEPAMSIVDGDEAPSEDVDIALQVHNKSNYLHGDLQKARLSAELESKPLLESEISSASESDYESLEETPRPTMYEDSSLTDDAEATPRASPNSRNSYLPCRSRKPRRSPRAPLGAVELKPYNHQVGGHTTVFRFSKRAVCKQLSNRENEFYEVVERKHPELLKFLPRYIGVLNVTYRKAAKTNKSSIESNPTSSAAVAEPPTGTERTILNFNSSGKDTTADPCIISQAKDPGEQPRVVSHSQQIGPVPQVIFANNRHIIPQNLFPKQSRTNGNDHDQNTSNGDPHAGTNALSALDPSNGSDNRLSVINGQESRPALHKHNASWGATTVNTKLKDQVLREVFAPTMAYRHRRHGRSHHTMPRVNESGDSRRALVNIASLPGQGNAQPQAEASSRDKSNNPETDTSALRFAKNQNQLQRRQSESLPPDHRSNVNSSNGHLDSDPQAESDNVQVPGAHRISRRRSAAGLERKQLDLDSSKRSGLEYYEDDGYGGDQEDDMFAMDLETMIPPRSGTGSRRGRGRSANQQPSTNGPDAVSAQGVAGNASPEPSTDVRMLNEPLPDLSITPTNPKQAQLHPDERVQLFLLLEDLTSGMTKPCVLDLKMGTRQYGIDANDKKKKSQRRKCKVTTSQQLGVRLCGMQVWNVKEQSYLFEDKYFGRDLKAGDEFQAALMRFLYDGLSYTSVSAHVAVLLERIATLENIIRGLPGYRFYASSLLMLYDGAPINAASANDEKKPGSSIKIKIVDFANCVTAEDELPETVLCPPHNPDDIDRGYLRGLRSLRMYLQRIWKDARDREDKETGVTAETRSRPPTLPPAWKEDDPEEDESNVSM</sequence>
<feature type="compositionally biased region" description="Polar residues" evidence="5">
    <location>
        <begin position="816"/>
        <end position="833"/>
    </location>
</feature>
<dbReference type="PANTHER" id="PTHR12400">
    <property type="entry name" value="INOSITOL POLYPHOSPHATE KINASE"/>
    <property type="match status" value="1"/>
</dbReference>
<feature type="region of interest" description="Disordered" evidence="5">
    <location>
        <begin position="709"/>
        <end position="768"/>
    </location>
</feature>
<evidence type="ECO:0000256" key="4">
    <source>
        <dbReference type="RuleBase" id="RU363090"/>
    </source>
</evidence>
<reference evidence="6 7" key="1">
    <citation type="submission" date="2024-09" db="EMBL/GenBank/DDBJ databases">
        <title>Rethinking Asexuality: The Enigmatic Case of Functional Sexual Genes in Lepraria (Stereocaulaceae).</title>
        <authorList>
            <person name="Doellman M."/>
            <person name="Sun Y."/>
            <person name="Barcenas-Pena A."/>
            <person name="Lumbsch H.T."/>
            <person name="Grewe F."/>
        </authorList>
    </citation>
    <scope>NUCLEOTIDE SEQUENCE [LARGE SCALE GENOMIC DNA]</scope>
    <source>
        <strain evidence="6 7">Mercado 3170</strain>
    </source>
</reference>
<name>A0ABR4AEG8_9LECA</name>
<feature type="compositionally biased region" description="Basic and acidic residues" evidence="5">
    <location>
        <begin position="311"/>
        <end position="329"/>
    </location>
</feature>
<gene>
    <name evidence="6" type="ORF">N7G274_002937</name>
</gene>
<feature type="compositionally biased region" description="Low complexity" evidence="5">
    <location>
        <begin position="442"/>
        <end position="460"/>
    </location>
</feature>
<dbReference type="PANTHER" id="PTHR12400:SF21">
    <property type="entry name" value="KINASE"/>
    <property type="match status" value="1"/>
</dbReference>
<dbReference type="SUPFAM" id="SSF56104">
    <property type="entry name" value="SAICAR synthase-like"/>
    <property type="match status" value="1"/>
</dbReference>
<dbReference type="InterPro" id="IPR005522">
    <property type="entry name" value="IPK"/>
</dbReference>
<feature type="compositionally biased region" description="Basic and acidic residues" evidence="5">
    <location>
        <begin position="945"/>
        <end position="956"/>
    </location>
</feature>
<evidence type="ECO:0000256" key="1">
    <source>
        <dbReference type="ARBA" id="ARBA00007374"/>
    </source>
</evidence>
<feature type="region of interest" description="Disordered" evidence="5">
    <location>
        <begin position="196"/>
        <end position="224"/>
    </location>
</feature>
<feature type="compositionally biased region" description="Polar residues" evidence="5">
    <location>
        <begin position="731"/>
        <end position="744"/>
    </location>
</feature>
<keyword evidence="2 4" id="KW-0808">Transferase</keyword>
<comment type="similarity">
    <text evidence="1 4">Belongs to the inositol phosphokinase (IPK) family.</text>
</comment>
<feature type="region of interest" description="Disordered" evidence="5">
    <location>
        <begin position="874"/>
        <end position="1000"/>
    </location>
</feature>
<feature type="compositionally biased region" description="Polar residues" evidence="5">
    <location>
        <begin position="13"/>
        <end position="40"/>
    </location>
</feature>
<feature type="compositionally biased region" description="Acidic residues" evidence="5">
    <location>
        <begin position="1345"/>
        <end position="1356"/>
    </location>
</feature>
<evidence type="ECO:0000256" key="5">
    <source>
        <dbReference type="SAM" id="MobiDB-lite"/>
    </source>
</evidence>
<dbReference type="Pfam" id="PF03770">
    <property type="entry name" value="IPK"/>
    <property type="match status" value="1"/>
</dbReference>
<protein>
    <recommendedName>
        <fullName evidence="4">Kinase</fullName>
        <ecNumber evidence="4">2.7.-.-</ecNumber>
    </recommendedName>
</protein>
<evidence type="ECO:0000256" key="3">
    <source>
        <dbReference type="ARBA" id="ARBA00022777"/>
    </source>
</evidence>